<dbReference type="InterPro" id="IPR008988">
    <property type="entry name" value="Transcriptional_repressor_C"/>
</dbReference>
<comment type="caution">
    <text evidence="3">The sequence shown here is derived from an EMBL/GenBank/DDBJ whole genome shotgun (WGS) entry which is preliminary data.</text>
</comment>
<dbReference type="InterPro" id="IPR007167">
    <property type="entry name" value="Fe-transptr_FeoA-like"/>
</dbReference>
<dbReference type="GO" id="GO:0046914">
    <property type="term" value="F:transition metal ion binding"/>
    <property type="evidence" value="ECO:0007669"/>
    <property type="project" value="InterPro"/>
</dbReference>
<dbReference type="EMBL" id="PYMJ01000022">
    <property type="protein sequence ID" value="PSU46389.1"/>
    <property type="molecule type" value="Genomic_DNA"/>
</dbReference>
<dbReference type="OrthoDB" id="5984at2"/>
<dbReference type="SMART" id="SM00899">
    <property type="entry name" value="FeoA"/>
    <property type="match status" value="1"/>
</dbReference>
<evidence type="ECO:0000313" key="3">
    <source>
        <dbReference type="EMBL" id="PSU46389.1"/>
    </source>
</evidence>
<gene>
    <name evidence="3" type="ORF">C9J12_19095</name>
</gene>
<accession>A0A2T3JC19</accession>
<dbReference type="AlphaFoldDB" id="A0A2T3JC19"/>
<dbReference type="RefSeq" id="WP_011221893.1">
    <property type="nucleotide sequence ID" value="NZ_JAKJUA010000007.1"/>
</dbReference>
<evidence type="ECO:0000259" key="2">
    <source>
        <dbReference type="SMART" id="SM00899"/>
    </source>
</evidence>
<keyword evidence="4" id="KW-1185">Reference proteome</keyword>
<name>A0A2T3JC19_9GAMM</name>
<dbReference type="InterPro" id="IPR038157">
    <property type="entry name" value="FeoA_core_dom"/>
</dbReference>
<proteinExistence type="predicted"/>
<dbReference type="Pfam" id="PF04023">
    <property type="entry name" value="FeoA"/>
    <property type="match status" value="1"/>
</dbReference>
<sequence length="94" mass="10223">MNSTIFNDAMTLSSEDLETTHQTAQNLSQAKVNQEYLIKGVVAGDADIENFLFTLGCFKGETITLISILSESYVISIKDARYSIGSDLAQAVLV</sequence>
<evidence type="ECO:0000256" key="1">
    <source>
        <dbReference type="ARBA" id="ARBA00023004"/>
    </source>
</evidence>
<protein>
    <submittedName>
        <fullName evidence="3">Ferrous iron transport protein A</fullName>
    </submittedName>
</protein>
<keyword evidence="1" id="KW-0408">Iron</keyword>
<dbReference type="Gene3D" id="2.30.30.90">
    <property type="match status" value="1"/>
</dbReference>
<reference evidence="3 4" key="1">
    <citation type="submission" date="2018-01" db="EMBL/GenBank/DDBJ databases">
        <title>Whole genome sequencing of Histamine producing bacteria.</title>
        <authorList>
            <person name="Butler K."/>
        </authorList>
    </citation>
    <scope>NUCLEOTIDE SEQUENCE [LARGE SCALE GENOMIC DNA]</scope>
    <source>
        <strain evidence="3 4">JCM 12947</strain>
    </source>
</reference>
<feature type="domain" description="Ferrous iron transporter FeoA-like" evidence="2">
    <location>
        <begin position="25"/>
        <end position="94"/>
    </location>
</feature>
<organism evidence="3 4">
    <name type="scientific">Photobacterium frigidiphilum</name>
    <dbReference type="NCBI Taxonomy" id="264736"/>
    <lineage>
        <taxon>Bacteria</taxon>
        <taxon>Pseudomonadati</taxon>
        <taxon>Pseudomonadota</taxon>
        <taxon>Gammaproteobacteria</taxon>
        <taxon>Vibrionales</taxon>
        <taxon>Vibrionaceae</taxon>
        <taxon>Photobacterium</taxon>
    </lineage>
</organism>
<evidence type="ECO:0000313" key="4">
    <source>
        <dbReference type="Proteomes" id="UP000240987"/>
    </source>
</evidence>
<dbReference type="SUPFAM" id="SSF50037">
    <property type="entry name" value="C-terminal domain of transcriptional repressors"/>
    <property type="match status" value="1"/>
</dbReference>
<dbReference type="Proteomes" id="UP000240987">
    <property type="component" value="Unassembled WGS sequence"/>
</dbReference>